<dbReference type="OrthoDB" id="9803968at2"/>
<dbReference type="Proteomes" id="UP000460272">
    <property type="component" value="Unassembled WGS sequence"/>
</dbReference>
<dbReference type="AlphaFoldDB" id="A0A6P2BXL0"/>
<comment type="similarity">
    <text evidence="1">Belongs to the ATP-dependent AMP-binding enzyme family.</text>
</comment>
<evidence type="ECO:0000313" key="8">
    <source>
        <dbReference type="Proteomes" id="UP000460272"/>
    </source>
</evidence>
<evidence type="ECO:0000256" key="2">
    <source>
        <dbReference type="ARBA" id="ARBA00022598"/>
    </source>
</evidence>
<dbReference type="Pfam" id="PF00501">
    <property type="entry name" value="AMP-binding"/>
    <property type="match status" value="1"/>
</dbReference>
<dbReference type="Pfam" id="PF23562">
    <property type="entry name" value="AMP-binding_C_3"/>
    <property type="match status" value="1"/>
</dbReference>
<dbReference type="PANTHER" id="PTHR43272:SF32">
    <property type="entry name" value="AMP-DEPENDENT SYNTHETASE_LIGASE DOMAIN-CONTAINING PROTEIN"/>
    <property type="match status" value="1"/>
</dbReference>
<feature type="domain" description="AMP-dependent synthetase/ligase" evidence="6">
    <location>
        <begin position="24"/>
        <end position="426"/>
    </location>
</feature>
<evidence type="ECO:0000313" key="7">
    <source>
        <dbReference type="EMBL" id="TVZ03658.1"/>
    </source>
</evidence>
<dbReference type="InterPro" id="IPR042099">
    <property type="entry name" value="ANL_N_sf"/>
</dbReference>
<keyword evidence="2 7" id="KW-0436">Ligase</keyword>
<dbReference type="Gene3D" id="3.40.50.12780">
    <property type="entry name" value="N-terminal domain of ligase-like"/>
    <property type="match status" value="1"/>
</dbReference>
<dbReference type="InterPro" id="IPR000873">
    <property type="entry name" value="AMP-dep_synth/lig_dom"/>
</dbReference>
<proteinExistence type="inferred from homology"/>
<organism evidence="7 8">
    <name type="scientific">Trebonia kvetii</name>
    <dbReference type="NCBI Taxonomy" id="2480626"/>
    <lineage>
        <taxon>Bacteria</taxon>
        <taxon>Bacillati</taxon>
        <taxon>Actinomycetota</taxon>
        <taxon>Actinomycetes</taxon>
        <taxon>Streptosporangiales</taxon>
        <taxon>Treboniaceae</taxon>
        <taxon>Trebonia</taxon>
    </lineage>
</organism>
<dbReference type="PANTHER" id="PTHR43272">
    <property type="entry name" value="LONG-CHAIN-FATTY-ACID--COA LIGASE"/>
    <property type="match status" value="1"/>
</dbReference>
<accession>A0A6P2BXL0</accession>
<dbReference type="GO" id="GO:0016020">
    <property type="term" value="C:membrane"/>
    <property type="evidence" value="ECO:0007669"/>
    <property type="project" value="TreeGrafter"/>
</dbReference>
<dbReference type="SUPFAM" id="SSF56801">
    <property type="entry name" value="Acetyl-CoA synthetase-like"/>
    <property type="match status" value="1"/>
</dbReference>
<evidence type="ECO:0000259" key="6">
    <source>
        <dbReference type="Pfam" id="PF00501"/>
    </source>
</evidence>
<dbReference type="InterPro" id="IPR020845">
    <property type="entry name" value="AMP-binding_CS"/>
</dbReference>
<keyword evidence="4" id="KW-0443">Lipid metabolism</keyword>
<dbReference type="CDD" id="cd05907">
    <property type="entry name" value="VL_LC_FACS_like"/>
    <property type="match status" value="1"/>
</dbReference>
<gene>
    <name evidence="7" type="ORF">EAS64_21860</name>
</gene>
<keyword evidence="3" id="KW-0276">Fatty acid metabolism</keyword>
<reference evidence="7 8" key="1">
    <citation type="submission" date="2018-11" db="EMBL/GenBank/DDBJ databases">
        <title>Trebonia kvetii gen.nov., sp.nov., a novel acidophilic actinobacterium, and proposal of the new actinobacterial family Treboniaceae fam. nov.</title>
        <authorList>
            <person name="Rapoport D."/>
            <person name="Sagova-Mareckova M."/>
            <person name="Sedlacek I."/>
            <person name="Provaznik J."/>
            <person name="Kralova S."/>
            <person name="Pavlinic D."/>
            <person name="Benes V."/>
            <person name="Kopecky J."/>
        </authorList>
    </citation>
    <scope>NUCLEOTIDE SEQUENCE [LARGE SCALE GENOMIC DNA]</scope>
    <source>
        <strain evidence="7 8">15Tr583</strain>
    </source>
</reference>
<dbReference type="GO" id="GO:0004467">
    <property type="term" value="F:long-chain fatty acid-CoA ligase activity"/>
    <property type="evidence" value="ECO:0007669"/>
    <property type="project" value="TreeGrafter"/>
</dbReference>
<evidence type="ECO:0000256" key="4">
    <source>
        <dbReference type="ARBA" id="ARBA00023098"/>
    </source>
</evidence>
<name>A0A6P2BXL0_9ACTN</name>
<keyword evidence="8" id="KW-1185">Reference proteome</keyword>
<dbReference type="EMBL" id="RPFW01000004">
    <property type="protein sequence ID" value="TVZ03658.1"/>
    <property type="molecule type" value="Genomic_DNA"/>
</dbReference>
<evidence type="ECO:0000256" key="3">
    <source>
        <dbReference type="ARBA" id="ARBA00022832"/>
    </source>
</evidence>
<dbReference type="PROSITE" id="PS00455">
    <property type="entry name" value="AMP_BINDING"/>
    <property type="match status" value="1"/>
</dbReference>
<protein>
    <recommendedName>
        <fullName evidence="5">Acyl-CoA synthetase</fullName>
    </recommendedName>
</protein>
<comment type="caution">
    <text evidence="7">The sequence shown here is derived from an EMBL/GenBank/DDBJ whole genome shotgun (WGS) entry which is preliminary data.</text>
</comment>
<evidence type="ECO:0000256" key="1">
    <source>
        <dbReference type="ARBA" id="ARBA00006432"/>
    </source>
</evidence>
<sequence length="599" mass="63886">MREYSIPALAEIPPSATAADVVSRRAAEQPGAVMLRRKTAGGTWEDVTARQFRDEVHALARGFVAAGVAAGDRIALMSNTRYEWTLIDYALWTAGAIVVPIYETSSAEQAEWILANSEARAVIAENDRFAAMISAARDRLPALEHLWLLETDLPTLTAGGEGVSAEDLTARTRSRSAADIATVIYTSGTTGRPKGCELTHENLLCAVRNAFMGPLATIHAAGTASTLLFLPLAHVFARVIEVGTLEAGIVLGHTPDMADLLPDLASFQPTFVLAVPRVFEKVYNGAEARAIGEGKGKIFARAAQVAVSYSESLDSSRSAGLGLRAQHALFDRLVYGKLRAALGGKAECAISGGAALAPRLGHFFRGIGVSILEGYGLTETTAPVSVNRPERLKIGTVGQPLPGVAVRIGDDGEVLVRGKSVFPAYWRDETATKDAFTADGWYATGDIGELDDEGYLTITGRKKEMIVTAGGKNVAPAVLEDRMRMHALISQCMVVGDGRPFVGVLVTIDPEAFGPWKERLGKPASATVADLRDDPDLNAEVQAAVDDANMAVSRAESIRKFRILDGDFTQEQGHLSAKLGIKRSVLAKEFAADIEALYS</sequence>
<evidence type="ECO:0000256" key="5">
    <source>
        <dbReference type="ARBA" id="ARBA00032875"/>
    </source>
</evidence>